<feature type="region of interest" description="Disordered" evidence="1">
    <location>
        <begin position="1"/>
        <end position="111"/>
    </location>
</feature>
<evidence type="ECO:0000313" key="3">
    <source>
        <dbReference type="Proteomes" id="UP000837857"/>
    </source>
</evidence>
<evidence type="ECO:0000313" key="2">
    <source>
        <dbReference type="EMBL" id="CAH2044191.1"/>
    </source>
</evidence>
<proteinExistence type="predicted"/>
<name>A0ABN8HZ04_9NEOP</name>
<feature type="compositionally biased region" description="Low complexity" evidence="1">
    <location>
        <begin position="1"/>
        <end position="16"/>
    </location>
</feature>
<organism evidence="2 3">
    <name type="scientific">Iphiclides podalirius</name>
    <name type="common">scarce swallowtail</name>
    <dbReference type="NCBI Taxonomy" id="110791"/>
    <lineage>
        <taxon>Eukaryota</taxon>
        <taxon>Metazoa</taxon>
        <taxon>Ecdysozoa</taxon>
        <taxon>Arthropoda</taxon>
        <taxon>Hexapoda</taxon>
        <taxon>Insecta</taxon>
        <taxon>Pterygota</taxon>
        <taxon>Neoptera</taxon>
        <taxon>Endopterygota</taxon>
        <taxon>Lepidoptera</taxon>
        <taxon>Glossata</taxon>
        <taxon>Ditrysia</taxon>
        <taxon>Papilionoidea</taxon>
        <taxon>Papilionidae</taxon>
        <taxon>Papilioninae</taxon>
        <taxon>Iphiclides</taxon>
    </lineage>
</organism>
<feature type="compositionally biased region" description="Basic and acidic residues" evidence="1">
    <location>
        <begin position="101"/>
        <end position="111"/>
    </location>
</feature>
<keyword evidence="3" id="KW-1185">Reference proteome</keyword>
<protein>
    <submittedName>
        <fullName evidence="2">Uncharacterized protein</fullName>
    </submittedName>
</protein>
<dbReference type="EMBL" id="OW152827">
    <property type="protein sequence ID" value="CAH2044191.1"/>
    <property type="molecule type" value="Genomic_DNA"/>
</dbReference>
<feature type="compositionally biased region" description="Basic and acidic residues" evidence="1">
    <location>
        <begin position="27"/>
        <end position="44"/>
    </location>
</feature>
<accession>A0ABN8HZ04</accession>
<evidence type="ECO:0000256" key="1">
    <source>
        <dbReference type="SAM" id="MobiDB-lite"/>
    </source>
</evidence>
<dbReference type="Proteomes" id="UP000837857">
    <property type="component" value="Chromosome 15"/>
</dbReference>
<reference evidence="2" key="1">
    <citation type="submission" date="2022-03" db="EMBL/GenBank/DDBJ databases">
        <authorList>
            <person name="Martin H S."/>
        </authorList>
    </citation>
    <scope>NUCLEOTIDE SEQUENCE</scope>
</reference>
<sequence>MFPARSPRTAPSAPHAYTAYGPTATLRPDRSDTPRTREGSEVRARRLSRPGPADSYVRRGGRPRTRSTERSGAGTPARSGSAGPSRRPWRAAAQADMSAPRAERVARPSAR</sequence>
<feature type="non-terminal residue" evidence="2">
    <location>
        <position position="111"/>
    </location>
</feature>
<gene>
    <name evidence="2" type="ORF">IPOD504_LOCUS4623</name>
</gene>